<gene>
    <name evidence="2" type="ORF">LT679_12200</name>
</gene>
<feature type="transmembrane region" description="Helical" evidence="1">
    <location>
        <begin position="5"/>
        <end position="23"/>
    </location>
</feature>
<dbReference type="Proteomes" id="UP001199919">
    <property type="component" value="Unassembled WGS sequence"/>
</dbReference>
<name>A0ABS8U731_9SPHI</name>
<proteinExistence type="predicted"/>
<evidence type="ECO:0000256" key="1">
    <source>
        <dbReference type="SAM" id="Phobius"/>
    </source>
</evidence>
<comment type="caution">
    <text evidence="2">The sequence shown here is derived from an EMBL/GenBank/DDBJ whole genome shotgun (WGS) entry which is preliminary data.</text>
</comment>
<evidence type="ECO:0000313" key="2">
    <source>
        <dbReference type="EMBL" id="MCD8741368.1"/>
    </source>
</evidence>
<reference evidence="2 3" key="1">
    <citation type="submission" date="2021-12" db="EMBL/GenBank/DDBJ databases">
        <title>Mucilaginibacter roseus genome.</title>
        <authorList>
            <person name="Ferreira J.R."/>
            <person name="Newman J.D."/>
        </authorList>
    </citation>
    <scope>NUCLEOTIDE SEQUENCE [LARGE SCALE GENOMIC DNA]</scope>
    <source>
        <strain evidence="2 3">LMG 28454</strain>
    </source>
</reference>
<sequence length="60" mass="7025">MTKRYIFMFIIYTAIMAGVYTIIFDQKFLIAFVKSVIAGIMFVGIYHLLTRWAAKRRGEV</sequence>
<dbReference type="RefSeq" id="WP_232177872.1">
    <property type="nucleotide sequence ID" value="NZ_JAJPWV010000003.1"/>
</dbReference>
<organism evidence="2 3">
    <name type="scientific">Mucilaginibacter roseus</name>
    <dbReference type="NCBI Taxonomy" id="1528868"/>
    <lineage>
        <taxon>Bacteria</taxon>
        <taxon>Pseudomonadati</taxon>
        <taxon>Bacteroidota</taxon>
        <taxon>Sphingobacteriia</taxon>
        <taxon>Sphingobacteriales</taxon>
        <taxon>Sphingobacteriaceae</taxon>
        <taxon>Mucilaginibacter</taxon>
    </lineage>
</organism>
<evidence type="ECO:0000313" key="3">
    <source>
        <dbReference type="Proteomes" id="UP001199919"/>
    </source>
</evidence>
<evidence type="ECO:0008006" key="4">
    <source>
        <dbReference type="Google" id="ProtNLM"/>
    </source>
</evidence>
<keyword evidence="1" id="KW-0472">Membrane</keyword>
<keyword evidence="3" id="KW-1185">Reference proteome</keyword>
<dbReference type="EMBL" id="JAJPWV010000003">
    <property type="protein sequence ID" value="MCD8741368.1"/>
    <property type="molecule type" value="Genomic_DNA"/>
</dbReference>
<accession>A0ABS8U731</accession>
<keyword evidence="1" id="KW-0812">Transmembrane</keyword>
<protein>
    <recommendedName>
        <fullName evidence="4">C4-dicarboxylate ABC transporter</fullName>
    </recommendedName>
</protein>
<keyword evidence="1" id="KW-1133">Transmembrane helix</keyword>
<feature type="transmembrane region" description="Helical" evidence="1">
    <location>
        <begin position="29"/>
        <end position="49"/>
    </location>
</feature>